<dbReference type="GO" id="GO:0005829">
    <property type="term" value="C:cytosol"/>
    <property type="evidence" value="ECO:0007669"/>
    <property type="project" value="TreeGrafter"/>
</dbReference>
<protein>
    <submittedName>
        <fullName evidence="3">AraC-type DNA-binding protein</fullName>
    </submittedName>
</protein>
<dbReference type="Proteomes" id="UP000199071">
    <property type="component" value="Unassembled WGS sequence"/>
</dbReference>
<feature type="domain" description="HTH araC/xylS-type" evidence="2">
    <location>
        <begin position="234"/>
        <end position="332"/>
    </location>
</feature>
<dbReference type="EMBL" id="FMXQ01000007">
    <property type="protein sequence ID" value="SDB43754.1"/>
    <property type="molecule type" value="Genomic_DNA"/>
</dbReference>
<evidence type="ECO:0000259" key="2">
    <source>
        <dbReference type="PROSITE" id="PS01124"/>
    </source>
</evidence>
<dbReference type="PANTHER" id="PTHR47894">
    <property type="entry name" value="HTH-TYPE TRANSCRIPTIONAL REGULATOR GADX"/>
    <property type="match status" value="1"/>
</dbReference>
<name>A0A1G6DF13_9HYPH</name>
<dbReference type="InterPro" id="IPR018060">
    <property type="entry name" value="HTH_AraC"/>
</dbReference>
<dbReference type="Gene3D" id="1.10.10.60">
    <property type="entry name" value="Homeodomain-like"/>
    <property type="match status" value="1"/>
</dbReference>
<accession>A0A1G6DF13</accession>
<dbReference type="SMART" id="SM00342">
    <property type="entry name" value="HTH_ARAC"/>
    <property type="match status" value="1"/>
</dbReference>
<dbReference type="AlphaFoldDB" id="A0A1G6DF13"/>
<dbReference type="GO" id="GO:0000976">
    <property type="term" value="F:transcription cis-regulatory region binding"/>
    <property type="evidence" value="ECO:0007669"/>
    <property type="project" value="TreeGrafter"/>
</dbReference>
<dbReference type="STRING" id="665467.SAMN02982931_03303"/>
<dbReference type="GO" id="GO:0003700">
    <property type="term" value="F:DNA-binding transcription factor activity"/>
    <property type="evidence" value="ECO:0007669"/>
    <property type="project" value="InterPro"/>
</dbReference>
<reference evidence="3 4" key="1">
    <citation type="submission" date="2016-10" db="EMBL/GenBank/DDBJ databases">
        <authorList>
            <person name="de Groot N.N."/>
        </authorList>
    </citation>
    <scope>NUCLEOTIDE SEQUENCE [LARGE SCALE GENOMIC DNA]</scope>
    <source>
        <strain evidence="3 4">ATCC 35022</strain>
    </source>
</reference>
<keyword evidence="1 3" id="KW-0238">DNA-binding</keyword>
<evidence type="ECO:0000313" key="4">
    <source>
        <dbReference type="Proteomes" id="UP000199071"/>
    </source>
</evidence>
<dbReference type="PANTHER" id="PTHR47894:SF4">
    <property type="entry name" value="HTH-TYPE TRANSCRIPTIONAL REGULATOR GADX"/>
    <property type="match status" value="1"/>
</dbReference>
<proteinExistence type="predicted"/>
<organism evidence="3 4">
    <name type="scientific">Bauldia litoralis</name>
    <dbReference type="NCBI Taxonomy" id="665467"/>
    <lineage>
        <taxon>Bacteria</taxon>
        <taxon>Pseudomonadati</taxon>
        <taxon>Pseudomonadota</taxon>
        <taxon>Alphaproteobacteria</taxon>
        <taxon>Hyphomicrobiales</taxon>
        <taxon>Kaistiaceae</taxon>
        <taxon>Bauldia</taxon>
    </lineage>
</organism>
<dbReference type="Pfam" id="PF12833">
    <property type="entry name" value="HTH_18"/>
    <property type="match status" value="1"/>
</dbReference>
<keyword evidence="4" id="KW-1185">Reference proteome</keyword>
<sequence length="335" mass="36666">MSSVVPMIRAAAAMPLLRWLHQNGHRPDSLAAEVDLPALPYCDPMQPIPLLAALDLLRRASELEGPDICCRVVSETSALELLLLGKVALGTRTPREAVMRISAAIPFFCSHEHLTIDPAVNGAVVSQFYAMDLPPTTLHLVHQYVAEMTRTLCRMTGEADPVGTVEMVPHPEFGLEHLRVWFGDRLVPTERRSVSVFVSEAILDKPFPSRARDRTGGRVPPGFKTLRDDPTLSGSARILIGLMLDDGTPSVDRLAAYAGMSIRTLQRRLDAEGTNFTILLDEVRKSRALDSLAAGGGALSALSEELGYARQASLTRAVRRWTGQAPRHLRVEATR</sequence>
<dbReference type="PROSITE" id="PS01124">
    <property type="entry name" value="HTH_ARAC_FAMILY_2"/>
    <property type="match status" value="1"/>
</dbReference>
<evidence type="ECO:0000256" key="1">
    <source>
        <dbReference type="ARBA" id="ARBA00023125"/>
    </source>
</evidence>
<gene>
    <name evidence="3" type="ORF">SAMN02982931_03303</name>
</gene>
<evidence type="ECO:0000313" key="3">
    <source>
        <dbReference type="EMBL" id="SDB43754.1"/>
    </source>
</evidence>